<dbReference type="NCBIfam" id="TIGR00652">
    <property type="entry name" value="DapF"/>
    <property type="match status" value="1"/>
</dbReference>
<dbReference type="Proteomes" id="UP001139000">
    <property type="component" value="Unassembled WGS sequence"/>
</dbReference>
<dbReference type="InterPro" id="IPR001653">
    <property type="entry name" value="DAP_epimerase_DapF"/>
</dbReference>
<feature type="binding site" evidence="8">
    <location>
        <begin position="199"/>
        <end position="200"/>
    </location>
    <ligand>
        <name>substrate</name>
    </ligand>
</feature>
<keyword evidence="8" id="KW-0963">Cytoplasm</keyword>
<evidence type="ECO:0000313" key="10">
    <source>
        <dbReference type="EMBL" id="MCF0060803.1"/>
    </source>
</evidence>
<evidence type="ECO:0000256" key="3">
    <source>
        <dbReference type="ARBA" id="ARBA00013080"/>
    </source>
</evidence>
<feature type="binding site" evidence="8">
    <location>
        <begin position="74"/>
        <end position="75"/>
    </location>
    <ligand>
        <name>substrate</name>
    </ligand>
</feature>
<feature type="binding site" evidence="8">
    <location>
        <begin position="188"/>
        <end position="189"/>
    </location>
    <ligand>
        <name>substrate</name>
    </ligand>
</feature>
<comment type="caution">
    <text evidence="10">The sequence shown here is derived from an EMBL/GenBank/DDBJ whole genome shotgun (WGS) entry which is preliminary data.</text>
</comment>
<dbReference type="PROSITE" id="PS01326">
    <property type="entry name" value="DAP_EPIMERASE"/>
    <property type="match status" value="1"/>
</dbReference>
<dbReference type="EMBL" id="JAJTTC010000001">
    <property type="protein sequence ID" value="MCF0060803.1"/>
    <property type="molecule type" value="Genomic_DNA"/>
</dbReference>
<comment type="subcellular location">
    <subcellularLocation>
        <location evidence="8">Cytoplasm</location>
    </subcellularLocation>
</comment>
<dbReference type="GO" id="GO:0008837">
    <property type="term" value="F:diaminopimelate epimerase activity"/>
    <property type="evidence" value="ECO:0007669"/>
    <property type="project" value="UniProtKB-UniRule"/>
</dbReference>
<evidence type="ECO:0000256" key="1">
    <source>
        <dbReference type="ARBA" id="ARBA00005196"/>
    </source>
</evidence>
<comment type="subunit">
    <text evidence="8">Homodimer.</text>
</comment>
<feature type="site" description="Could be important to modulate the pK values of the two catalytic cysteine residues" evidence="8">
    <location>
        <position position="137"/>
    </location>
</feature>
<evidence type="ECO:0000313" key="11">
    <source>
        <dbReference type="Proteomes" id="UP001139000"/>
    </source>
</evidence>
<evidence type="ECO:0000256" key="2">
    <source>
        <dbReference type="ARBA" id="ARBA00010219"/>
    </source>
</evidence>
<comment type="catalytic activity">
    <reaction evidence="7 8">
        <text>(2S,6S)-2,6-diaminopimelate = meso-2,6-diaminopimelate</text>
        <dbReference type="Rhea" id="RHEA:15393"/>
        <dbReference type="ChEBI" id="CHEBI:57609"/>
        <dbReference type="ChEBI" id="CHEBI:57791"/>
        <dbReference type="EC" id="5.1.1.7"/>
    </reaction>
</comment>
<dbReference type="AlphaFoldDB" id="A0A9X1PHE1"/>
<comment type="caution">
    <text evidence="8">Lacks conserved residue(s) required for the propagation of feature annotation.</text>
</comment>
<dbReference type="PANTHER" id="PTHR31689">
    <property type="entry name" value="DIAMINOPIMELATE EPIMERASE, CHLOROPLASTIC"/>
    <property type="match status" value="1"/>
</dbReference>
<keyword evidence="4 8" id="KW-0028">Amino-acid biosynthesis</keyword>
<gene>
    <name evidence="8 10" type="primary">dapF</name>
    <name evidence="10" type="ORF">LXM26_04830</name>
</gene>
<feature type="binding site" evidence="8">
    <location>
        <position position="13"/>
    </location>
    <ligand>
        <name>substrate</name>
    </ligand>
</feature>
<evidence type="ECO:0000256" key="6">
    <source>
        <dbReference type="ARBA" id="ARBA00023235"/>
    </source>
</evidence>
<dbReference type="EC" id="5.1.1.7" evidence="3 8"/>
<feature type="active site" evidence="9">
    <location>
        <position position="73"/>
    </location>
</feature>
<reference evidence="10" key="1">
    <citation type="submission" date="2021-12" db="EMBL/GenBank/DDBJ databases">
        <title>Novel species in genus Dyadobacter.</title>
        <authorList>
            <person name="Ma C."/>
        </authorList>
    </citation>
    <scope>NUCLEOTIDE SEQUENCE</scope>
    <source>
        <strain evidence="10">LJ419</strain>
    </source>
</reference>
<dbReference type="SUPFAM" id="SSF54506">
    <property type="entry name" value="Diaminopimelate epimerase-like"/>
    <property type="match status" value="2"/>
</dbReference>
<sequence>MQIPFYKYQGTGNDFVMIDNRDLSFPVSKELIASICHRRFGIGSDGLILLQNEPGYDFRMVYFNADGGEGSMCGNGGRCVVRFAHDLGLFTDSTTFIAVDGLHEATVMGDLISLKMSPVKDVERYEEFDFMNTGSPHYVTYVDNVSETDVVNIGSEIRYGSVYGPKGGTNVNFIEVIEDNHLSVRTYERGVEDETYSCGTGVTACALSAHLRKGFDGPITIETIGGTLKVDFEETPAGFDNIHLIGPAVRVFEGSLDLLLDLLSL</sequence>
<evidence type="ECO:0000256" key="8">
    <source>
        <dbReference type="HAMAP-Rule" id="MF_00197"/>
    </source>
</evidence>
<comment type="similarity">
    <text evidence="2 8">Belongs to the diaminopimelate epimerase family.</text>
</comment>
<dbReference type="Pfam" id="PF01678">
    <property type="entry name" value="DAP_epimerase"/>
    <property type="match status" value="2"/>
</dbReference>
<protein>
    <recommendedName>
        <fullName evidence="3 8">Diaminopimelate epimerase</fullName>
        <shortName evidence="8">DAP epimerase</shortName>
        <ecNumber evidence="3 8">5.1.1.7</ecNumber>
    </recommendedName>
    <alternativeName>
        <fullName evidence="8">PLP-independent amino acid racemase</fullName>
    </alternativeName>
</protein>
<keyword evidence="11" id="KW-1185">Reference proteome</keyword>
<evidence type="ECO:0000256" key="7">
    <source>
        <dbReference type="ARBA" id="ARBA00051712"/>
    </source>
</evidence>
<feature type="active site" description="Proton acceptor" evidence="8">
    <location>
        <position position="198"/>
    </location>
</feature>
<keyword evidence="6 8" id="KW-0413">Isomerase</keyword>
<feature type="active site" description="Proton donor" evidence="8">
    <location>
        <position position="73"/>
    </location>
</feature>
<name>A0A9X1PHE1_9BACT</name>
<dbReference type="PANTHER" id="PTHR31689:SF0">
    <property type="entry name" value="DIAMINOPIMELATE EPIMERASE"/>
    <property type="match status" value="1"/>
</dbReference>
<feature type="binding site" evidence="8">
    <location>
        <position position="170"/>
    </location>
    <ligand>
        <name>substrate</name>
    </ligand>
</feature>
<dbReference type="RefSeq" id="WP_234653785.1">
    <property type="nucleotide sequence ID" value="NZ_CP094997.1"/>
</dbReference>
<feature type="site" description="Could be important to modulate the pK values of the two catalytic cysteine residues" evidence="8">
    <location>
        <position position="188"/>
    </location>
</feature>
<evidence type="ECO:0000256" key="5">
    <source>
        <dbReference type="ARBA" id="ARBA00023154"/>
    </source>
</evidence>
<dbReference type="GO" id="GO:0009089">
    <property type="term" value="P:lysine biosynthetic process via diaminopimelate"/>
    <property type="evidence" value="ECO:0007669"/>
    <property type="project" value="UniProtKB-UniRule"/>
</dbReference>
<accession>A0A9X1PHE1</accession>
<comment type="function">
    <text evidence="8">Catalyzes the stereoinversion of LL-2,6-diaminopimelate (L,L-DAP) to meso-diaminopimelate (meso-DAP), a precursor of L-lysine and an essential component of the bacterial peptidoglycan.</text>
</comment>
<keyword evidence="5 8" id="KW-0457">Lysine biosynthesis</keyword>
<dbReference type="HAMAP" id="MF_00197">
    <property type="entry name" value="DAP_epimerase"/>
    <property type="match status" value="1"/>
</dbReference>
<organism evidence="10 11">
    <name type="scientific">Dyadobacter chenwenxiniae</name>
    <dbReference type="NCBI Taxonomy" id="2906456"/>
    <lineage>
        <taxon>Bacteria</taxon>
        <taxon>Pseudomonadati</taxon>
        <taxon>Bacteroidota</taxon>
        <taxon>Cytophagia</taxon>
        <taxon>Cytophagales</taxon>
        <taxon>Spirosomataceae</taxon>
        <taxon>Dyadobacter</taxon>
    </lineage>
</organism>
<evidence type="ECO:0000256" key="4">
    <source>
        <dbReference type="ARBA" id="ARBA00022605"/>
    </source>
</evidence>
<dbReference type="Gene3D" id="3.10.310.10">
    <property type="entry name" value="Diaminopimelate Epimerase, Chain A, domain 1"/>
    <property type="match status" value="2"/>
</dbReference>
<evidence type="ECO:0000256" key="9">
    <source>
        <dbReference type="PROSITE-ProRule" id="PRU10125"/>
    </source>
</evidence>
<comment type="pathway">
    <text evidence="1 8">Amino-acid biosynthesis; L-lysine biosynthesis via DAP pathway; DL-2,6-diaminopimelate from LL-2,6-diaminopimelate: step 1/1.</text>
</comment>
<proteinExistence type="inferred from homology"/>
<dbReference type="InterPro" id="IPR018510">
    <property type="entry name" value="DAP_epimerase_AS"/>
</dbReference>
<dbReference type="GO" id="GO:0005829">
    <property type="term" value="C:cytosol"/>
    <property type="evidence" value="ECO:0007669"/>
    <property type="project" value="TreeGrafter"/>
</dbReference>
<feature type="binding site" evidence="8">
    <location>
        <position position="64"/>
    </location>
    <ligand>
        <name>substrate</name>
    </ligand>
</feature>